<evidence type="ECO:0000313" key="3">
    <source>
        <dbReference type="Proteomes" id="UP000245133"/>
    </source>
</evidence>
<dbReference type="OrthoDB" id="312944at2"/>
<dbReference type="PANTHER" id="PTHR30441">
    <property type="entry name" value="DUF748 DOMAIN-CONTAINING PROTEIN"/>
    <property type="match status" value="1"/>
</dbReference>
<protein>
    <submittedName>
        <fullName evidence="2">Uncharacterized protein</fullName>
    </submittedName>
</protein>
<keyword evidence="3" id="KW-1185">Reference proteome</keyword>
<dbReference type="PANTHER" id="PTHR30441:SF8">
    <property type="entry name" value="DUF748 DOMAIN-CONTAINING PROTEIN"/>
    <property type="match status" value="1"/>
</dbReference>
<keyword evidence="1" id="KW-1133">Transmembrane helix</keyword>
<evidence type="ECO:0000256" key="1">
    <source>
        <dbReference type="SAM" id="Phobius"/>
    </source>
</evidence>
<gene>
    <name evidence="2" type="ORF">LPTSP4_02090</name>
</gene>
<organism evidence="2 3">
    <name type="scientific">Leptospira ryugenii</name>
    <dbReference type="NCBI Taxonomy" id="1917863"/>
    <lineage>
        <taxon>Bacteria</taxon>
        <taxon>Pseudomonadati</taxon>
        <taxon>Spirochaetota</taxon>
        <taxon>Spirochaetia</taxon>
        <taxon>Leptospirales</taxon>
        <taxon>Leptospiraceae</taxon>
        <taxon>Leptospira</taxon>
    </lineage>
</organism>
<dbReference type="RefSeq" id="WP_108972821.1">
    <property type="nucleotide sequence ID" value="NZ_BFBB01000002.1"/>
</dbReference>
<reference evidence="2 3" key="1">
    <citation type="submission" date="2018-02" db="EMBL/GenBank/DDBJ databases">
        <title>Novel Leptospira species isolated from soil and water in Japan.</title>
        <authorList>
            <person name="Nakao R."/>
            <person name="Masuzawa T."/>
        </authorList>
    </citation>
    <scope>NUCLEOTIDE SEQUENCE [LARGE SCALE GENOMIC DNA]</scope>
    <source>
        <strain evidence="2 3">YH101</strain>
    </source>
</reference>
<comment type="caution">
    <text evidence="2">The sequence shown here is derived from an EMBL/GenBank/DDBJ whole genome shotgun (WGS) entry which is preliminary data.</text>
</comment>
<dbReference type="InterPro" id="IPR052894">
    <property type="entry name" value="AsmA-related"/>
</dbReference>
<dbReference type="Proteomes" id="UP000245133">
    <property type="component" value="Unassembled WGS sequence"/>
</dbReference>
<dbReference type="AlphaFoldDB" id="A0A2P2DVN6"/>
<dbReference type="GO" id="GO:0005886">
    <property type="term" value="C:plasma membrane"/>
    <property type="evidence" value="ECO:0007669"/>
    <property type="project" value="TreeGrafter"/>
</dbReference>
<accession>A0A2P2DVN6</accession>
<dbReference type="EMBL" id="BFBB01000002">
    <property type="protein sequence ID" value="GBF48709.1"/>
    <property type="molecule type" value="Genomic_DNA"/>
</dbReference>
<evidence type="ECO:0000313" key="2">
    <source>
        <dbReference type="EMBL" id="GBF48709.1"/>
    </source>
</evidence>
<keyword evidence="1" id="KW-0472">Membrane</keyword>
<proteinExistence type="predicted"/>
<feature type="transmembrane region" description="Helical" evidence="1">
    <location>
        <begin position="12"/>
        <end position="32"/>
    </location>
</feature>
<keyword evidence="1" id="KW-0812">Transmembrane</keyword>
<sequence length="682" mass="76224">MILKRFFKYISLFLLAILIVISLLLIGLKQILEQSTIKSFVKVKVENILNITLNFETVDTVIFPYPGISMHGITVFDGKEILNIENVTVTFDISRVINSEFQIRSVSLENGYLLVERLPDGSFPLQTKFKSDADEIEKGKETVEKGPKELFRFLPKTISIQNISIRYQDDYFQQKSNVVIQECKVFIDREDTELSFTFLGDLNQNALNVESELTWTENHWKLNSLVAKSQIKFVEFKIANLGDLSQIFPKAHLSDSVLNSEIHIEKGLGETVSIPLLQVSLQGIKNKRNEAYPEISLESDLSLNEVENYLKINRLNLIYKDAAHLAIQGKLLKDESKPSEFTIKSNELDIDRLSLFSKVFSEMDLNRSVYFQKQRKEESIAHKSSPEVKPFSPTINFLLDTKKIKVTGKNISYLKGSISLQNPVLKFNQVSLGIFEGEANLTGNFHLKSGFLSMNAKLAGINIEKAIGSVTSDKLLKGKLRSNLSLELNTKAKEPKRTVKLRSEFHIGKGQLLGYANFIKPVAEVGKLFNFSGAKGESTEFESIDGSLSMANQTLTLHSFEMQGIGLNALGNGVYNENGKIDMKFTVGLSGMVGKAVKLPIIYKGYYGKNFAYIDPVWLTYVYTGTMLGGPAGTILGSVAGTRASDGFDKSIDFAKDKLGDLGGFLFGDKNSEMKKETSKKK</sequence>
<name>A0A2P2DVN6_9LEPT</name>
<dbReference type="GO" id="GO:0090313">
    <property type="term" value="P:regulation of protein targeting to membrane"/>
    <property type="evidence" value="ECO:0007669"/>
    <property type="project" value="TreeGrafter"/>
</dbReference>